<dbReference type="EMBL" id="GGMR01004875">
    <property type="protein sequence ID" value="MBY17494.1"/>
    <property type="molecule type" value="Transcribed_RNA"/>
</dbReference>
<evidence type="ECO:0000259" key="1">
    <source>
        <dbReference type="Pfam" id="PF25273"/>
    </source>
</evidence>
<reference evidence="2" key="1">
    <citation type="submission" date="2018-04" db="EMBL/GenBank/DDBJ databases">
        <title>Transcriptome of Schizaphis graminum biotype I.</title>
        <authorList>
            <person name="Scully E.D."/>
            <person name="Geib S.M."/>
            <person name="Palmer N.A."/>
            <person name="Koch K."/>
            <person name="Bradshaw J."/>
            <person name="Heng-Moss T."/>
            <person name="Sarath G."/>
        </authorList>
    </citation>
    <scope>NUCLEOTIDE SEQUENCE</scope>
</reference>
<protein>
    <recommendedName>
        <fullName evidence="1">DUF7869 domain-containing protein</fullName>
    </recommendedName>
</protein>
<feature type="domain" description="DUF7869" evidence="1">
    <location>
        <begin position="130"/>
        <end position="227"/>
    </location>
</feature>
<accession>A0A2S2NJY1</accession>
<dbReference type="PANTHER" id="PTHR10773">
    <property type="entry name" value="DNA-DIRECTED RNA POLYMERASES I, II, AND III SUBUNIT RPABC2"/>
    <property type="match status" value="1"/>
</dbReference>
<proteinExistence type="predicted"/>
<dbReference type="InterPro" id="IPR057191">
    <property type="entry name" value="DUF7869"/>
</dbReference>
<dbReference type="AlphaFoldDB" id="A0A2S2NJY1"/>
<dbReference type="Pfam" id="PF25273">
    <property type="entry name" value="DUF7869"/>
    <property type="match status" value="1"/>
</dbReference>
<name>A0A2S2NJY1_SCHGA</name>
<sequence>MREKQYPQEKIANLTLYSRIFNTEFNISFFVPKKDQCSLCESYKNADDIEKVLKDEKYQLHLSEKNLSRIEKENDKQLASNDINRSNILLLACYDLQAVLPTPRGEVSVFYYKSKLSTYNFTISDIVRKESFCYVWNEGEAKKGVNEIGTSIIKFLQSECNIGKTEVIFYSDNCAGQNKNKFITSLYLYATTNMDIDSITHKFLVVGHTQNEGDTAHSVIEKQIKKSLKSGPIYLPTQYVSLIQTAKKTGHPFKVKELGYSDFYDIKNITECNKKNYSINYDGEKVIWNNIKVLRVEKAQPNTILYKTSFSDTEFKKINLYHGGARGRNPSLANYTLKQAYTQKNKISVNKKRDLMSLCQDNYIPNIYHDFYKSLQS</sequence>
<dbReference type="PANTHER" id="PTHR10773:SF19">
    <property type="match status" value="1"/>
</dbReference>
<organism evidence="2">
    <name type="scientific">Schizaphis graminum</name>
    <name type="common">Green bug aphid</name>
    <dbReference type="NCBI Taxonomy" id="13262"/>
    <lineage>
        <taxon>Eukaryota</taxon>
        <taxon>Metazoa</taxon>
        <taxon>Ecdysozoa</taxon>
        <taxon>Arthropoda</taxon>
        <taxon>Hexapoda</taxon>
        <taxon>Insecta</taxon>
        <taxon>Pterygota</taxon>
        <taxon>Neoptera</taxon>
        <taxon>Paraneoptera</taxon>
        <taxon>Hemiptera</taxon>
        <taxon>Sternorrhyncha</taxon>
        <taxon>Aphidomorpha</taxon>
        <taxon>Aphidoidea</taxon>
        <taxon>Aphididae</taxon>
        <taxon>Aphidini</taxon>
        <taxon>Schizaphis</taxon>
    </lineage>
</organism>
<evidence type="ECO:0000313" key="2">
    <source>
        <dbReference type="EMBL" id="MBY17494.1"/>
    </source>
</evidence>
<gene>
    <name evidence="2" type="ORF">g.144967</name>
</gene>